<evidence type="ECO:0000313" key="5">
    <source>
        <dbReference type="EMBL" id="KAG2991889.1"/>
    </source>
</evidence>
<name>A0A329SGP0_9STRA</name>
<dbReference type="Proteomes" id="UP000774804">
    <property type="component" value="Unassembled WGS sequence"/>
</dbReference>
<gene>
    <name evidence="7" type="ORF">PC110_g7808</name>
    <name evidence="2" type="ORF">PC113_g15936</name>
    <name evidence="3" type="ORF">PC115_g12873</name>
    <name evidence="4" type="ORF">PC117_g12386</name>
    <name evidence="5" type="ORF">PC118_g4875</name>
    <name evidence="6" type="ORF">PC129_g14065</name>
</gene>
<evidence type="ECO:0000313" key="3">
    <source>
        <dbReference type="EMBL" id="KAG2910453.1"/>
    </source>
</evidence>
<dbReference type="EMBL" id="RCML01000095">
    <property type="protein sequence ID" value="KAG2991889.1"/>
    <property type="molecule type" value="Genomic_DNA"/>
</dbReference>
<dbReference type="Proteomes" id="UP000251314">
    <property type="component" value="Unassembled WGS sequence"/>
</dbReference>
<accession>A0A329SGP0</accession>
<dbReference type="Proteomes" id="UP000736787">
    <property type="component" value="Unassembled WGS sequence"/>
</dbReference>
<comment type="caution">
    <text evidence="7">The sequence shown here is derived from an EMBL/GenBank/DDBJ whole genome shotgun (WGS) entry which is preliminary data.</text>
</comment>
<feature type="compositionally biased region" description="Low complexity" evidence="1">
    <location>
        <begin position="115"/>
        <end position="130"/>
    </location>
</feature>
<dbReference type="OrthoDB" id="105693at2759"/>
<dbReference type="EMBL" id="RCMV01000589">
    <property type="protein sequence ID" value="KAG3215030.1"/>
    <property type="molecule type" value="Genomic_DNA"/>
</dbReference>
<evidence type="ECO:0000313" key="2">
    <source>
        <dbReference type="EMBL" id="KAG2851401.1"/>
    </source>
</evidence>
<feature type="region of interest" description="Disordered" evidence="1">
    <location>
        <begin position="91"/>
        <end position="130"/>
    </location>
</feature>
<evidence type="ECO:0000313" key="8">
    <source>
        <dbReference type="Proteomes" id="UP000251314"/>
    </source>
</evidence>
<dbReference type="Proteomes" id="UP000760860">
    <property type="component" value="Unassembled WGS sequence"/>
</dbReference>
<dbReference type="EMBL" id="RCMI01000444">
    <property type="protein sequence ID" value="KAG2910453.1"/>
    <property type="molecule type" value="Genomic_DNA"/>
</dbReference>
<evidence type="ECO:0000313" key="4">
    <source>
        <dbReference type="EMBL" id="KAG2935437.1"/>
    </source>
</evidence>
<dbReference type="Proteomes" id="UP000735874">
    <property type="component" value="Unassembled WGS sequence"/>
</dbReference>
<reference evidence="2" key="2">
    <citation type="submission" date="2018-10" db="EMBL/GenBank/DDBJ databases">
        <title>Effector identification in a new, highly contiguous assembly of the strawberry crown rot pathogen Phytophthora cactorum.</title>
        <authorList>
            <person name="Armitage A.D."/>
            <person name="Nellist C.F."/>
            <person name="Bates H."/>
            <person name="Vickerstaff R.J."/>
            <person name="Harrison R.J."/>
        </authorList>
    </citation>
    <scope>NUCLEOTIDE SEQUENCE</scope>
    <source>
        <strain evidence="2">15-7</strain>
        <strain evidence="3">4032</strain>
        <strain evidence="4">4040</strain>
        <strain evidence="5">P415</strain>
        <strain evidence="6">P421</strain>
    </source>
</reference>
<keyword evidence="8" id="KW-1185">Reference proteome</keyword>
<dbReference type="Proteomes" id="UP000697107">
    <property type="component" value="Unassembled WGS sequence"/>
</dbReference>
<proteinExistence type="predicted"/>
<dbReference type="EMBL" id="RCMK01000339">
    <property type="protein sequence ID" value="KAG2935437.1"/>
    <property type="molecule type" value="Genomic_DNA"/>
</dbReference>
<protein>
    <submittedName>
        <fullName evidence="7">Uncharacterized protein</fullName>
    </submittedName>
</protein>
<dbReference type="EMBL" id="RCMG01000610">
    <property type="protein sequence ID" value="KAG2851401.1"/>
    <property type="molecule type" value="Genomic_DNA"/>
</dbReference>
<dbReference type="VEuPathDB" id="FungiDB:PC110_g7808"/>
<reference evidence="7 8" key="1">
    <citation type="submission" date="2018-01" db="EMBL/GenBank/DDBJ databases">
        <title>Draft genome of the strawberry crown rot pathogen Phytophthora cactorum.</title>
        <authorList>
            <person name="Armitage A.D."/>
            <person name="Lysoe E."/>
            <person name="Nellist C.F."/>
            <person name="Harrison R.J."/>
            <person name="Brurberg M.B."/>
        </authorList>
    </citation>
    <scope>NUCLEOTIDE SEQUENCE [LARGE SCALE GENOMIC DNA]</scope>
    <source>
        <strain evidence="7 8">10300</strain>
    </source>
</reference>
<evidence type="ECO:0000256" key="1">
    <source>
        <dbReference type="SAM" id="MobiDB-lite"/>
    </source>
</evidence>
<evidence type="ECO:0000313" key="7">
    <source>
        <dbReference type="EMBL" id="RAW35899.1"/>
    </source>
</evidence>
<sequence>MRTSFLDWEAKQLVQIALELENEDIWVTWDYVARHMAKSKRTASQLRFRLTSLKRTYGKTVKNFPRCFFGGTAPGRCLLLSAAVRRKAEPSGSAVVRRKMNATAKQPGNAMAGLSASRWSRRAAQWRSSR</sequence>
<dbReference type="AlphaFoldDB" id="A0A329SGP0"/>
<organism evidence="7 8">
    <name type="scientific">Phytophthora cactorum</name>
    <dbReference type="NCBI Taxonomy" id="29920"/>
    <lineage>
        <taxon>Eukaryota</taxon>
        <taxon>Sar</taxon>
        <taxon>Stramenopiles</taxon>
        <taxon>Oomycota</taxon>
        <taxon>Peronosporomycetes</taxon>
        <taxon>Peronosporales</taxon>
        <taxon>Peronosporaceae</taxon>
        <taxon>Phytophthora</taxon>
    </lineage>
</organism>
<evidence type="ECO:0000313" key="6">
    <source>
        <dbReference type="EMBL" id="KAG3215030.1"/>
    </source>
</evidence>
<dbReference type="EMBL" id="MJFZ01000155">
    <property type="protein sequence ID" value="RAW35899.1"/>
    <property type="molecule type" value="Genomic_DNA"/>
</dbReference>